<gene>
    <name evidence="3" type="ORF">SEMRO_904_G218430.1</name>
</gene>
<dbReference type="Proteomes" id="UP001153069">
    <property type="component" value="Unassembled WGS sequence"/>
</dbReference>
<keyword evidence="2" id="KW-0472">Membrane</keyword>
<evidence type="ECO:0000256" key="1">
    <source>
        <dbReference type="SAM" id="MobiDB-lite"/>
    </source>
</evidence>
<protein>
    <submittedName>
        <fullName evidence="3">Uncharacterized protein</fullName>
    </submittedName>
</protein>
<dbReference type="EMBL" id="CAICTM010000902">
    <property type="protein sequence ID" value="CAB9518079.1"/>
    <property type="molecule type" value="Genomic_DNA"/>
</dbReference>
<feature type="region of interest" description="Disordered" evidence="1">
    <location>
        <begin position="283"/>
        <end position="326"/>
    </location>
</feature>
<feature type="transmembrane region" description="Helical" evidence="2">
    <location>
        <begin position="7"/>
        <end position="28"/>
    </location>
</feature>
<feature type="transmembrane region" description="Helical" evidence="2">
    <location>
        <begin position="124"/>
        <end position="148"/>
    </location>
</feature>
<organism evidence="3 4">
    <name type="scientific">Seminavis robusta</name>
    <dbReference type="NCBI Taxonomy" id="568900"/>
    <lineage>
        <taxon>Eukaryota</taxon>
        <taxon>Sar</taxon>
        <taxon>Stramenopiles</taxon>
        <taxon>Ochrophyta</taxon>
        <taxon>Bacillariophyta</taxon>
        <taxon>Bacillariophyceae</taxon>
        <taxon>Bacillariophycidae</taxon>
        <taxon>Naviculales</taxon>
        <taxon>Naviculaceae</taxon>
        <taxon>Seminavis</taxon>
    </lineage>
</organism>
<evidence type="ECO:0000313" key="3">
    <source>
        <dbReference type="EMBL" id="CAB9518079.1"/>
    </source>
</evidence>
<name>A0A9N8ED60_9STRA</name>
<proteinExistence type="predicted"/>
<evidence type="ECO:0000313" key="4">
    <source>
        <dbReference type="Proteomes" id="UP001153069"/>
    </source>
</evidence>
<feature type="compositionally biased region" description="Low complexity" evidence="1">
    <location>
        <begin position="295"/>
        <end position="315"/>
    </location>
</feature>
<accession>A0A9N8ED60</accession>
<reference evidence="3" key="1">
    <citation type="submission" date="2020-06" db="EMBL/GenBank/DDBJ databases">
        <authorList>
            <consortium name="Plant Systems Biology data submission"/>
        </authorList>
    </citation>
    <scope>NUCLEOTIDE SEQUENCE</scope>
    <source>
        <strain evidence="3">D6</strain>
    </source>
</reference>
<keyword evidence="2" id="KW-1133">Transmembrane helix</keyword>
<evidence type="ECO:0000256" key="2">
    <source>
        <dbReference type="SAM" id="Phobius"/>
    </source>
</evidence>
<comment type="caution">
    <text evidence="3">The sequence shown here is derived from an EMBL/GenBank/DDBJ whole genome shotgun (WGS) entry which is preliminary data.</text>
</comment>
<feature type="compositionally biased region" description="Polar residues" evidence="1">
    <location>
        <begin position="284"/>
        <end position="294"/>
    </location>
</feature>
<sequence>MKVGQEVNFLAGQIFMVGVAAVAVLPRVPSDTSSRSIGGRLSLPFRRALLFLAIVGLVRTLSCHLLLAHRSETMLLKVADAVLGTIQVVGQNFLCLTTAYILQCQLETVINIDGGSPGRSLMPFLMAIFVLTVAGSLLAAFVHPYWFFLVNMAEALSCRPVVKTLQTYAAVTTPQKSNNNDNNNRKPQGPILVQVLLVVEKWFLTTALLSCLAEFVAMGQHGDDVFLQEGDAGTGGVSFALQLLLQAIRTNQDNGIDDWTRLLLHSVFLNSIDELEHFTGGISSGPSTAAASDTNNSQGGSSSNNRESTTTTTTTLVPTMGLRQRG</sequence>
<keyword evidence="4" id="KW-1185">Reference proteome</keyword>
<dbReference type="AlphaFoldDB" id="A0A9N8ED60"/>
<keyword evidence="2" id="KW-0812">Transmembrane</keyword>
<feature type="transmembrane region" description="Helical" evidence="2">
    <location>
        <begin position="48"/>
        <end position="67"/>
    </location>
</feature>